<keyword evidence="7 10" id="KW-0443">Lipid metabolism</keyword>
<dbReference type="PANTHER" id="PTHR11157">
    <property type="entry name" value="FATTY ACID ACYL TRANSFERASE-RELATED"/>
    <property type="match status" value="1"/>
</dbReference>
<feature type="transmembrane region" description="Helical" evidence="10">
    <location>
        <begin position="203"/>
        <end position="226"/>
    </location>
</feature>
<comment type="catalytic activity">
    <reaction evidence="10">
        <text>a very-long-chain acyl-CoA + malonyl-CoA + H(+) = a very-long-chain 3-oxoacyl-CoA + CO2 + CoA</text>
        <dbReference type="Rhea" id="RHEA:32727"/>
        <dbReference type="ChEBI" id="CHEBI:15378"/>
        <dbReference type="ChEBI" id="CHEBI:16526"/>
        <dbReference type="ChEBI" id="CHEBI:57287"/>
        <dbReference type="ChEBI" id="CHEBI:57384"/>
        <dbReference type="ChEBI" id="CHEBI:90725"/>
        <dbReference type="ChEBI" id="CHEBI:90736"/>
        <dbReference type="EC" id="2.3.1.199"/>
    </reaction>
</comment>
<dbReference type="GO" id="GO:0030148">
    <property type="term" value="P:sphingolipid biosynthetic process"/>
    <property type="evidence" value="ECO:0007669"/>
    <property type="project" value="TreeGrafter"/>
</dbReference>
<comment type="subcellular location">
    <subcellularLocation>
        <location evidence="1">Membrane</location>
        <topology evidence="1">Multi-pass membrane protein</topology>
    </subcellularLocation>
</comment>
<feature type="transmembrane region" description="Helical" evidence="10">
    <location>
        <begin position="88"/>
        <end position="107"/>
    </location>
</feature>
<evidence type="ECO:0000313" key="11">
    <source>
        <dbReference type="EMBL" id="CAG6713137.1"/>
    </source>
</evidence>
<feature type="transmembrane region" description="Helical" evidence="10">
    <location>
        <begin position="26"/>
        <end position="50"/>
    </location>
</feature>
<proteinExistence type="inferred from homology"/>
<reference evidence="11" key="1">
    <citation type="submission" date="2021-05" db="EMBL/GenBank/DDBJ databases">
        <authorList>
            <person name="Alioto T."/>
            <person name="Alioto T."/>
            <person name="Gomez Garrido J."/>
        </authorList>
    </citation>
    <scope>NUCLEOTIDE SEQUENCE</scope>
</reference>
<evidence type="ECO:0000256" key="9">
    <source>
        <dbReference type="ARBA" id="ARBA00023160"/>
    </source>
</evidence>
<keyword evidence="8 10" id="KW-0472">Membrane</keyword>
<dbReference type="InterPro" id="IPR002076">
    <property type="entry name" value="ELO_fam"/>
</dbReference>
<protein>
    <recommendedName>
        <fullName evidence="10">Elongation of very long chain fatty acids protein</fullName>
        <ecNumber evidence="10">2.3.1.199</ecNumber>
    </recommendedName>
    <alternativeName>
        <fullName evidence="10">Very-long-chain 3-oxoacyl-CoA synthase</fullName>
    </alternativeName>
</protein>
<dbReference type="GO" id="GO:0009922">
    <property type="term" value="F:fatty acid elongase activity"/>
    <property type="evidence" value="ECO:0007669"/>
    <property type="project" value="UniProtKB-EC"/>
</dbReference>
<organism evidence="11">
    <name type="scientific">Cacopsylla melanoneura</name>
    <dbReference type="NCBI Taxonomy" id="428564"/>
    <lineage>
        <taxon>Eukaryota</taxon>
        <taxon>Metazoa</taxon>
        <taxon>Ecdysozoa</taxon>
        <taxon>Arthropoda</taxon>
        <taxon>Hexapoda</taxon>
        <taxon>Insecta</taxon>
        <taxon>Pterygota</taxon>
        <taxon>Neoptera</taxon>
        <taxon>Paraneoptera</taxon>
        <taxon>Hemiptera</taxon>
        <taxon>Sternorrhyncha</taxon>
        <taxon>Psylloidea</taxon>
        <taxon>Psyllidae</taxon>
        <taxon>Psyllinae</taxon>
        <taxon>Cacopsylla</taxon>
    </lineage>
</organism>
<evidence type="ECO:0000256" key="5">
    <source>
        <dbReference type="ARBA" id="ARBA00022832"/>
    </source>
</evidence>
<evidence type="ECO:0000256" key="8">
    <source>
        <dbReference type="ARBA" id="ARBA00023136"/>
    </source>
</evidence>
<dbReference type="GO" id="GO:0019367">
    <property type="term" value="P:fatty acid elongation, saturated fatty acid"/>
    <property type="evidence" value="ECO:0007669"/>
    <property type="project" value="TreeGrafter"/>
</dbReference>
<feature type="transmembrane region" description="Helical" evidence="10">
    <location>
        <begin position="62"/>
        <end position="82"/>
    </location>
</feature>
<name>A0A8D8UYL8_9HEMI</name>
<keyword evidence="3 10" id="KW-0808">Transferase</keyword>
<dbReference type="GO" id="GO:0005789">
    <property type="term" value="C:endoplasmic reticulum membrane"/>
    <property type="evidence" value="ECO:0007669"/>
    <property type="project" value="TreeGrafter"/>
</dbReference>
<dbReference type="GO" id="GO:0034626">
    <property type="term" value="P:fatty acid elongation, polyunsaturated fatty acid"/>
    <property type="evidence" value="ECO:0007669"/>
    <property type="project" value="TreeGrafter"/>
</dbReference>
<feature type="transmembrane region" description="Helical" evidence="10">
    <location>
        <begin position="119"/>
        <end position="136"/>
    </location>
</feature>
<keyword evidence="6 10" id="KW-1133">Transmembrane helix</keyword>
<dbReference type="GO" id="GO:0042761">
    <property type="term" value="P:very long-chain fatty acid biosynthetic process"/>
    <property type="evidence" value="ECO:0007669"/>
    <property type="project" value="TreeGrafter"/>
</dbReference>
<evidence type="ECO:0000256" key="10">
    <source>
        <dbReference type="RuleBase" id="RU361115"/>
    </source>
</evidence>
<dbReference type="PROSITE" id="PS01188">
    <property type="entry name" value="ELO"/>
    <property type="match status" value="1"/>
</dbReference>
<dbReference type="EMBL" id="HBUF01350236">
    <property type="protein sequence ID" value="CAG6713137.1"/>
    <property type="molecule type" value="Transcribed_RNA"/>
</dbReference>
<keyword evidence="5 10" id="KW-0276">Fatty acid metabolism</keyword>
<comment type="similarity">
    <text evidence="10">Belongs to the ELO family.</text>
</comment>
<dbReference type="InterPro" id="IPR030457">
    <property type="entry name" value="ELO_CS"/>
</dbReference>
<evidence type="ECO:0000256" key="1">
    <source>
        <dbReference type="ARBA" id="ARBA00004141"/>
    </source>
</evidence>
<evidence type="ECO:0000256" key="7">
    <source>
        <dbReference type="ARBA" id="ARBA00023098"/>
    </source>
</evidence>
<dbReference type="PANTHER" id="PTHR11157:SF69">
    <property type="entry name" value="ELONGATION OF VERY LONG CHAIN FATTY ACIDS PROTEIN 7"/>
    <property type="match status" value="1"/>
</dbReference>
<dbReference type="Pfam" id="PF01151">
    <property type="entry name" value="ELO"/>
    <property type="match status" value="2"/>
</dbReference>
<keyword evidence="4 10" id="KW-0812">Transmembrane</keyword>
<sequence>MATIIESISNYYLKMENYADPRVKNWFFMSTPIPTILLVIVYNVGVLSIGPRIMAKRKPLELKTAIMLYNIGQILLNSFFVFQRAGSVWLFFMSRLFDLVDTVFFVLRKKQSQVTFLHVYHHTVVALFGWMGTKFVPGGHGVFFGTINSFVHVVMYSYYSLALINPEYKNAWWKKYLTQMQMIQFVAIGLHAVAALFNPNCNYPKSLIMLALPQNIFMFVLFADFYRKTYIKPMDKTKKA</sequence>
<feature type="transmembrane region" description="Helical" evidence="10">
    <location>
        <begin position="142"/>
        <end position="164"/>
    </location>
</feature>
<dbReference type="GO" id="GO:0034625">
    <property type="term" value="P:fatty acid elongation, monounsaturated fatty acid"/>
    <property type="evidence" value="ECO:0007669"/>
    <property type="project" value="TreeGrafter"/>
</dbReference>
<keyword evidence="9 10" id="KW-0275">Fatty acid biosynthesis</keyword>
<dbReference type="EC" id="2.3.1.199" evidence="10"/>
<feature type="transmembrane region" description="Helical" evidence="10">
    <location>
        <begin position="176"/>
        <end position="197"/>
    </location>
</feature>
<accession>A0A8D8UYL8</accession>
<evidence type="ECO:0000256" key="6">
    <source>
        <dbReference type="ARBA" id="ARBA00022989"/>
    </source>
</evidence>
<evidence type="ECO:0000256" key="4">
    <source>
        <dbReference type="ARBA" id="ARBA00022692"/>
    </source>
</evidence>
<keyword evidence="2 10" id="KW-0444">Lipid biosynthesis</keyword>
<dbReference type="AlphaFoldDB" id="A0A8D8UYL8"/>
<evidence type="ECO:0000256" key="3">
    <source>
        <dbReference type="ARBA" id="ARBA00022679"/>
    </source>
</evidence>
<evidence type="ECO:0000256" key="2">
    <source>
        <dbReference type="ARBA" id="ARBA00022516"/>
    </source>
</evidence>